<evidence type="ECO:0000313" key="4">
    <source>
        <dbReference type="Proteomes" id="UP000316598"/>
    </source>
</evidence>
<dbReference type="SUPFAM" id="SSF53756">
    <property type="entry name" value="UDP-Glycosyltransferase/glycogen phosphorylase"/>
    <property type="match status" value="1"/>
</dbReference>
<dbReference type="GO" id="GO:0016758">
    <property type="term" value="F:hexosyltransferase activity"/>
    <property type="evidence" value="ECO:0007669"/>
    <property type="project" value="TreeGrafter"/>
</dbReference>
<evidence type="ECO:0000259" key="2">
    <source>
        <dbReference type="Pfam" id="PF13579"/>
    </source>
</evidence>
<dbReference type="PANTHER" id="PTHR45947">
    <property type="entry name" value="SULFOQUINOVOSYL TRANSFERASE SQD2"/>
    <property type="match status" value="1"/>
</dbReference>
<sequence length="395" mass="43589">MDLCIDLSEHFDVHVVCGIPNSPTTNQYVKKGIEQRQGVTIHRLSHMHFQKRIPAGRLINLVSFSRAASQYLRKTRLSCDVLVCETDPFLLPVVAAKHSKRTGCKLMCYLQDIYPDVAEAIGKVSSGWLTQTIRAKLRKAYERADRIVVLGECMKSRLSDSPWSIAAEKMHVIPNWSDCSLITPLSVHDNPFRLKHGLSDRVVVMHSGNMGLTQRLNVLIEATQCDTWPERAMLLLVGDGAAKSSLQQQANDIGTDRVKFLPYQPREKLAESFSAADLHIVSMHPNITGCLCPSKLYGILAAGRPVLAIADSQTDLCQTVRQEGLGWTCEPGQANAIADAVSQATLDDASRAAAGERARKVALAKFDRPVVTNLFKNLLNDLLDKPVTTLQDQIA</sequence>
<keyword evidence="4" id="KW-1185">Reference proteome</keyword>
<protein>
    <submittedName>
        <fullName evidence="3">Putative glycosyl transferase</fullName>
    </submittedName>
</protein>
<dbReference type="CDD" id="cd03794">
    <property type="entry name" value="GT4_WbuB-like"/>
    <property type="match status" value="1"/>
</dbReference>
<reference evidence="3 4" key="1">
    <citation type="submission" date="2019-02" db="EMBL/GenBank/DDBJ databases">
        <title>Deep-cultivation of Planctomycetes and their phenomic and genomic characterization uncovers novel biology.</title>
        <authorList>
            <person name="Wiegand S."/>
            <person name="Jogler M."/>
            <person name="Boedeker C."/>
            <person name="Pinto D."/>
            <person name="Vollmers J."/>
            <person name="Rivas-Marin E."/>
            <person name="Kohn T."/>
            <person name="Peeters S.H."/>
            <person name="Heuer A."/>
            <person name="Rast P."/>
            <person name="Oberbeckmann S."/>
            <person name="Bunk B."/>
            <person name="Jeske O."/>
            <person name="Meyerdierks A."/>
            <person name="Storesund J.E."/>
            <person name="Kallscheuer N."/>
            <person name="Luecker S."/>
            <person name="Lage O.M."/>
            <person name="Pohl T."/>
            <person name="Merkel B.J."/>
            <person name="Hornburger P."/>
            <person name="Mueller R.-W."/>
            <person name="Bruemmer F."/>
            <person name="Labrenz M."/>
            <person name="Spormann A.M."/>
            <person name="Op Den Camp H."/>
            <person name="Overmann J."/>
            <person name="Amann R."/>
            <person name="Jetten M.S.M."/>
            <person name="Mascher T."/>
            <person name="Medema M.H."/>
            <person name="Devos D.P."/>
            <person name="Kaster A.-K."/>
            <person name="Ovreas L."/>
            <person name="Rohde M."/>
            <person name="Galperin M.Y."/>
            <person name="Jogler C."/>
        </authorList>
    </citation>
    <scope>NUCLEOTIDE SEQUENCE [LARGE SCALE GENOMIC DNA]</scope>
    <source>
        <strain evidence="3 4">Pla22</strain>
    </source>
</reference>
<dbReference type="EMBL" id="SJPI01000001">
    <property type="protein sequence ID" value="TWT52635.1"/>
    <property type="molecule type" value="Genomic_DNA"/>
</dbReference>
<keyword evidence="3" id="KW-0808">Transferase</keyword>
<organism evidence="3 4">
    <name type="scientific">Rubripirellula amarantea</name>
    <dbReference type="NCBI Taxonomy" id="2527999"/>
    <lineage>
        <taxon>Bacteria</taxon>
        <taxon>Pseudomonadati</taxon>
        <taxon>Planctomycetota</taxon>
        <taxon>Planctomycetia</taxon>
        <taxon>Pirellulales</taxon>
        <taxon>Pirellulaceae</taxon>
        <taxon>Rubripirellula</taxon>
    </lineage>
</organism>
<name>A0A5C5WQS6_9BACT</name>
<proteinExistence type="predicted"/>
<accession>A0A5C5WQS6</accession>
<dbReference type="Pfam" id="PF13579">
    <property type="entry name" value="Glyco_trans_4_4"/>
    <property type="match status" value="1"/>
</dbReference>
<comment type="caution">
    <text evidence="3">The sequence shown here is derived from an EMBL/GenBank/DDBJ whole genome shotgun (WGS) entry which is preliminary data.</text>
</comment>
<dbReference type="Proteomes" id="UP000316598">
    <property type="component" value="Unassembled WGS sequence"/>
</dbReference>
<dbReference type="Pfam" id="PF00534">
    <property type="entry name" value="Glycos_transf_1"/>
    <property type="match status" value="1"/>
</dbReference>
<evidence type="ECO:0000313" key="3">
    <source>
        <dbReference type="EMBL" id="TWT52635.1"/>
    </source>
</evidence>
<feature type="domain" description="Glycosyl transferase family 1" evidence="1">
    <location>
        <begin position="198"/>
        <end position="360"/>
    </location>
</feature>
<dbReference type="InterPro" id="IPR001296">
    <property type="entry name" value="Glyco_trans_1"/>
</dbReference>
<dbReference type="PANTHER" id="PTHR45947:SF3">
    <property type="entry name" value="SULFOQUINOVOSYL TRANSFERASE SQD2"/>
    <property type="match status" value="1"/>
</dbReference>
<dbReference type="AlphaFoldDB" id="A0A5C5WQS6"/>
<feature type="domain" description="Glycosyltransferase subfamily 4-like N-terminal" evidence="2">
    <location>
        <begin position="11"/>
        <end position="176"/>
    </location>
</feature>
<dbReference type="InterPro" id="IPR050194">
    <property type="entry name" value="Glycosyltransferase_grp1"/>
</dbReference>
<dbReference type="InterPro" id="IPR028098">
    <property type="entry name" value="Glyco_trans_4-like_N"/>
</dbReference>
<gene>
    <name evidence="3" type="ORF">Pla22_02610</name>
</gene>
<evidence type="ECO:0000259" key="1">
    <source>
        <dbReference type="Pfam" id="PF00534"/>
    </source>
</evidence>
<dbReference type="Gene3D" id="3.40.50.2000">
    <property type="entry name" value="Glycogen Phosphorylase B"/>
    <property type="match status" value="2"/>
</dbReference>